<dbReference type="EMBL" id="JAJBNC010000021">
    <property type="protein sequence ID" value="MCB5494629.1"/>
    <property type="molecule type" value="Genomic_DNA"/>
</dbReference>
<proteinExistence type="predicted"/>
<protein>
    <submittedName>
        <fullName evidence="1">EscU/YscU/HrcU family type III secretion system export apparatus switch protein</fullName>
    </submittedName>
</protein>
<dbReference type="SUPFAM" id="SSF160544">
    <property type="entry name" value="EscU C-terminal domain-like"/>
    <property type="match status" value="1"/>
</dbReference>
<evidence type="ECO:0000313" key="1">
    <source>
        <dbReference type="EMBL" id="MCB5494629.1"/>
    </source>
</evidence>
<dbReference type="RefSeq" id="WP_144362698.1">
    <property type="nucleotide sequence ID" value="NZ_CABHNE010000066.1"/>
</dbReference>
<dbReference type="InterPro" id="IPR029025">
    <property type="entry name" value="T3SS_substrate_exporter_C"/>
</dbReference>
<dbReference type="GO" id="GO:0009306">
    <property type="term" value="P:protein secretion"/>
    <property type="evidence" value="ECO:0007669"/>
    <property type="project" value="InterPro"/>
</dbReference>
<dbReference type="Pfam" id="PF01312">
    <property type="entry name" value="Bac_export_2"/>
    <property type="match status" value="1"/>
</dbReference>
<comment type="caution">
    <text evidence="1">The sequence shown here is derived from an EMBL/GenBank/DDBJ whole genome shotgun (WGS) entry which is preliminary data.</text>
</comment>
<dbReference type="PANTHER" id="PTHR30531">
    <property type="entry name" value="FLAGELLAR BIOSYNTHETIC PROTEIN FLHB"/>
    <property type="match status" value="1"/>
</dbReference>
<dbReference type="GO" id="GO:0005886">
    <property type="term" value="C:plasma membrane"/>
    <property type="evidence" value="ECO:0007669"/>
    <property type="project" value="TreeGrafter"/>
</dbReference>
<dbReference type="AlphaFoldDB" id="A0AAJ1EPS6"/>
<dbReference type="PANTHER" id="PTHR30531:SF12">
    <property type="entry name" value="FLAGELLAR BIOSYNTHETIC PROTEIN FLHB"/>
    <property type="match status" value="1"/>
</dbReference>
<gene>
    <name evidence="1" type="ORF">LIQ10_12940</name>
</gene>
<accession>A0AAJ1EPS6</accession>
<sequence>MSQYNTLEQKAVALKYDETENSAPVIVASGMGYVAEKIVEIANENGVPVYEDNSLATVLTQMKLGKEIPPELYQTIVDIYAYFLKYVPKKVEEEKEEESI</sequence>
<dbReference type="InterPro" id="IPR006135">
    <property type="entry name" value="T3SS_substrate_exporter"/>
</dbReference>
<name>A0AAJ1EPS6_MEDGN</name>
<dbReference type="Proteomes" id="UP001297422">
    <property type="component" value="Unassembled WGS sequence"/>
</dbReference>
<dbReference type="PRINTS" id="PR00950">
    <property type="entry name" value="TYPE3IMSPROT"/>
</dbReference>
<dbReference type="Gene3D" id="3.40.1690.10">
    <property type="entry name" value="secretion proteins EscU"/>
    <property type="match status" value="1"/>
</dbReference>
<evidence type="ECO:0000313" key="2">
    <source>
        <dbReference type="Proteomes" id="UP001297422"/>
    </source>
</evidence>
<reference evidence="1" key="1">
    <citation type="submission" date="2021-10" db="EMBL/GenBank/DDBJ databases">
        <title>Collection of gut derived symbiotic bacterial strains cultured from healthy donors.</title>
        <authorList>
            <person name="Lin H."/>
            <person name="Littmann E."/>
            <person name="Claire K."/>
            <person name="Pamer E."/>
        </authorList>
    </citation>
    <scope>NUCLEOTIDE SEQUENCE</scope>
    <source>
        <strain evidence="1">MSK.23.4</strain>
    </source>
</reference>
<organism evidence="1 2">
    <name type="scientific">Mediterraneibacter gnavus</name>
    <name type="common">Ruminococcus gnavus</name>
    <dbReference type="NCBI Taxonomy" id="33038"/>
    <lineage>
        <taxon>Bacteria</taxon>
        <taxon>Bacillati</taxon>
        <taxon>Bacillota</taxon>
        <taxon>Clostridia</taxon>
        <taxon>Lachnospirales</taxon>
        <taxon>Lachnospiraceae</taxon>
        <taxon>Mediterraneibacter</taxon>
    </lineage>
</organism>